<evidence type="ECO:0000259" key="1">
    <source>
        <dbReference type="Pfam" id="PF09722"/>
    </source>
</evidence>
<dbReference type="Pfam" id="PF09722">
    <property type="entry name" value="Xre_MbcA_ParS_C"/>
    <property type="match status" value="1"/>
</dbReference>
<comment type="caution">
    <text evidence="2">The sequence shown here is derived from an EMBL/GenBank/DDBJ whole genome shotgun (WGS) entry which is preliminary data.</text>
</comment>
<dbReference type="OrthoDB" id="8595277at2"/>
<protein>
    <submittedName>
        <fullName evidence="2">DUF2384 domain-containing protein</fullName>
    </submittedName>
</protein>
<feature type="domain" description="Antitoxin Xre/MbcA/ParS-like toxin-binding" evidence="1">
    <location>
        <begin position="95"/>
        <end position="141"/>
    </location>
</feature>
<proteinExistence type="predicted"/>
<accession>A0A431VUX8</accession>
<dbReference type="InterPro" id="IPR011979">
    <property type="entry name" value="Antitox_Xre"/>
</dbReference>
<dbReference type="NCBIfam" id="TIGR02293">
    <property type="entry name" value="TAS_TIGR02293"/>
    <property type="match status" value="1"/>
</dbReference>
<name>A0A431VUX8_9GAMM</name>
<dbReference type="AlphaFoldDB" id="A0A431VUX8"/>
<evidence type="ECO:0000313" key="2">
    <source>
        <dbReference type="EMBL" id="RTR27013.1"/>
    </source>
</evidence>
<dbReference type="Proteomes" id="UP000282060">
    <property type="component" value="Unassembled WGS sequence"/>
</dbReference>
<organism evidence="2 3">
    <name type="scientific">Shewanella atlantica</name>
    <dbReference type="NCBI Taxonomy" id="271099"/>
    <lineage>
        <taxon>Bacteria</taxon>
        <taxon>Pseudomonadati</taxon>
        <taxon>Pseudomonadota</taxon>
        <taxon>Gammaproteobacteria</taxon>
        <taxon>Alteromonadales</taxon>
        <taxon>Shewanellaceae</taxon>
        <taxon>Shewanella</taxon>
    </lineage>
</organism>
<reference evidence="2 3" key="1">
    <citation type="submission" date="2018-12" db="EMBL/GenBank/DDBJ databases">
        <authorList>
            <person name="Yu L."/>
        </authorList>
    </citation>
    <scope>NUCLEOTIDE SEQUENCE [LARGE SCALE GENOMIC DNA]</scope>
    <source>
        <strain evidence="2 3">HAW-EB5</strain>
    </source>
</reference>
<gene>
    <name evidence="2" type="ORF">EKG39_21110</name>
</gene>
<dbReference type="InterPro" id="IPR024467">
    <property type="entry name" value="Xre/MbcA/ParS-like_toxin-bd"/>
</dbReference>
<keyword evidence="3" id="KW-1185">Reference proteome</keyword>
<dbReference type="RefSeq" id="WP_126507991.1">
    <property type="nucleotide sequence ID" value="NZ_RXNV01000018.1"/>
</dbReference>
<evidence type="ECO:0000313" key="3">
    <source>
        <dbReference type="Proteomes" id="UP000282060"/>
    </source>
</evidence>
<sequence>MFKHAYEMLGEESVTLKTPQSSLDVIEVLRSGLPATTLDSAAMLLCTSKRQLIALLGMEPGSGHWHSKLLDDRLSAKHTEHLLMMMEVLYLGGRYFGERAAALDWLNKPTPVFGGVAPMSLLDTATGISIITDELNRLAHGMTA</sequence>
<dbReference type="EMBL" id="RXNV01000018">
    <property type="protein sequence ID" value="RTR27013.1"/>
    <property type="molecule type" value="Genomic_DNA"/>
</dbReference>